<organism evidence="2 3">
    <name type="scientific">Acer yangbiense</name>
    <dbReference type="NCBI Taxonomy" id="1000413"/>
    <lineage>
        <taxon>Eukaryota</taxon>
        <taxon>Viridiplantae</taxon>
        <taxon>Streptophyta</taxon>
        <taxon>Embryophyta</taxon>
        <taxon>Tracheophyta</taxon>
        <taxon>Spermatophyta</taxon>
        <taxon>Magnoliopsida</taxon>
        <taxon>eudicotyledons</taxon>
        <taxon>Gunneridae</taxon>
        <taxon>Pentapetalae</taxon>
        <taxon>rosids</taxon>
        <taxon>malvids</taxon>
        <taxon>Sapindales</taxon>
        <taxon>Sapindaceae</taxon>
        <taxon>Hippocastanoideae</taxon>
        <taxon>Acereae</taxon>
        <taxon>Acer</taxon>
    </lineage>
</organism>
<dbReference type="EMBL" id="VAHF01000001">
    <property type="protein sequence ID" value="TXG74417.1"/>
    <property type="molecule type" value="Genomic_DNA"/>
</dbReference>
<protein>
    <recommendedName>
        <fullName evidence="1">RNase H type-1 domain-containing protein</fullName>
    </recommendedName>
</protein>
<dbReference type="PANTHER" id="PTHR47074">
    <property type="entry name" value="BNAC02G40300D PROTEIN"/>
    <property type="match status" value="1"/>
</dbReference>
<dbReference type="PANTHER" id="PTHR47074:SF48">
    <property type="entry name" value="POLYNUCLEOTIDYL TRANSFERASE, RIBONUCLEASE H-LIKE SUPERFAMILY PROTEIN"/>
    <property type="match status" value="1"/>
</dbReference>
<dbReference type="InterPro" id="IPR002156">
    <property type="entry name" value="RNaseH_domain"/>
</dbReference>
<dbReference type="AlphaFoldDB" id="A0A5C7IYQ9"/>
<accession>A0A5C7IYQ9</accession>
<proteinExistence type="predicted"/>
<feature type="domain" description="RNase H type-1" evidence="1">
    <location>
        <begin position="42"/>
        <end position="133"/>
    </location>
</feature>
<dbReference type="GO" id="GO:0004523">
    <property type="term" value="F:RNA-DNA hybrid ribonuclease activity"/>
    <property type="evidence" value="ECO:0007669"/>
    <property type="project" value="InterPro"/>
</dbReference>
<dbReference type="Pfam" id="PF13456">
    <property type="entry name" value="RVT_3"/>
    <property type="match status" value="1"/>
</dbReference>
<keyword evidence="3" id="KW-1185">Reference proteome</keyword>
<evidence type="ECO:0000313" key="2">
    <source>
        <dbReference type="EMBL" id="TXG74417.1"/>
    </source>
</evidence>
<name>A0A5C7IYQ9_9ROSI</name>
<dbReference type="GO" id="GO:0003676">
    <property type="term" value="F:nucleic acid binding"/>
    <property type="evidence" value="ECO:0007669"/>
    <property type="project" value="InterPro"/>
</dbReference>
<reference evidence="3" key="1">
    <citation type="journal article" date="2019" name="Gigascience">
        <title>De novo genome assembly of the endangered Acer yangbiense, a plant species with extremely small populations endemic to Yunnan Province, China.</title>
        <authorList>
            <person name="Yang J."/>
            <person name="Wariss H.M."/>
            <person name="Tao L."/>
            <person name="Zhang R."/>
            <person name="Yun Q."/>
            <person name="Hollingsworth P."/>
            <person name="Dao Z."/>
            <person name="Luo G."/>
            <person name="Guo H."/>
            <person name="Ma Y."/>
            <person name="Sun W."/>
        </authorList>
    </citation>
    <scope>NUCLEOTIDE SEQUENCE [LARGE SCALE GENOMIC DNA]</scope>
    <source>
        <strain evidence="3">cv. Malutang</strain>
    </source>
</reference>
<dbReference type="Proteomes" id="UP000323000">
    <property type="component" value="Chromosome 1"/>
</dbReference>
<gene>
    <name evidence="2" type="ORF">EZV62_002996</name>
</gene>
<evidence type="ECO:0000313" key="3">
    <source>
        <dbReference type="Proteomes" id="UP000323000"/>
    </source>
</evidence>
<comment type="caution">
    <text evidence="2">The sequence shown here is derived from an EMBL/GenBank/DDBJ whole genome shotgun (WGS) entry which is preliminary data.</text>
</comment>
<sequence length="179" mass="19820">MNSKTRWLLSLPVRRPVVSNNNQEWLPPPPNCLKLNSGFAAHRNSKSFAFGAAIRDNKGKVIVARSKVLYGAFNVTTRCLLALREALLLAKVYNIQVKIAEVDSIKVAAILNSPMKFLGDISFIVKDIKILFAEVGIDRCLVSSESRNSLAFNLASLALSSSKEYLWLDNSPCFSPCMM</sequence>
<dbReference type="InterPro" id="IPR052929">
    <property type="entry name" value="RNase_H-like_EbsB-rel"/>
</dbReference>
<evidence type="ECO:0000259" key="1">
    <source>
        <dbReference type="Pfam" id="PF13456"/>
    </source>
</evidence>
<dbReference type="OrthoDB" id="1297712at2759"/>